<dbReference type="STRING" id="946362.F2UEW5"/>
<evidence type="ECO:0000313" key="13">
    <source>
        <dbReference type="EMBL" id="EGD75165.1"/>
    </source>
</evidence>
<evidence type="ECO:0000256" key="4">
    <source>
        <dbReference type="ARBA" id="ARBA00022989"/>
    </source>
</evidence>
<dbReference type="OMA" id="ASSCEYQ"/>
<feature type="compositionally biased region" description="Low complexity" evidence="11">
    <location>
        <begin position="371"/>
        <end position="380"/>
    </location>
</feature>
<evidence type="ECO:0000256" key="8">
    <source>
        <dbReference type="ARBA" id="ARBA00023315"/>
    </source>
</evidence>
<feature type="compositionally biased region" description="Polar residues" evidence="11">
    <location>
        <begin position="493"/>
        <end position="524"/>
    </location>
</feature>
<keyword evidence="4 10" id="KW-1133">Transmembrane helix</keyword>
<dbReference type="PANTHER" id="PTHR22883">
    <property type="entry name" value="ZINC FINGER DHHC DOMAIN CONTAINING PROTEIN"/>
    <property type="match status" value="1"/>
</dbReference>
<accession>F2UEW5</accession>
<evidence type="ECO:0000256" key="10">
    <source>
        <dbReference type="RuleBase" id="RU079119"/>
    </source>
</evidence>
<evidence type="ECO:0000313" key="14">
    <source>
        <dbReference type="Proteomes" id="UP000007799"/>
    </source>
</evidence>
<feature type="transmembrane region" description="Helical" evidence="10">
    <location>
        <begin position="59"/>
        <end position="83"/>
    </location>
</feature>
<protein>
    <recommendedName>
        <fullName evidence="10">Palmitoyltransferase</fullName>
        <ecNumber evidence="10">2.3.1.225</ecNumber>
    </recommendedName>
</protein>
<dbReference type="Proteomes" id="UP000007799">
    <property type="component" value="Unassembled WGS sequence"/>
</dbReference>
<evidence type="ECO:0000256" key="7">
    <source>
        <dbReference type="ARBA" id="ARBA00023288"/>
    </source>
</evidence>
<feature type="transmembrane region" description="Helical" evidence="10">
    <location>
        <begin position="256"/>
        <end position="277"/>
    </location>
</feature>
<feature type="compositionally biased region" description="Low complexity" evidence="11">
    <location>
        <begin position="390"/>
        <end position="402"/>
    </location>
</feature>
<dbReference type="PANTHER" id="PTHR22883:SF43">
    <property type="entry name" value="PALMITOYLTRANSFERASE APP"/>
    <property type="match status" value="1"/>
</dbReference>
<dbReference type="PROSITE" id="PS50216">
    <property type="entry name" value="DHHC"/>
    <property type="match status" value="1"/>
</dbReference>
<proteinExistence type="inferred from homology"/>
<dbReference type="GO" id="GO:0005794">
    <property type="term" value="C:Golgi apparatus"/>
    <property type="evidence" value="ECO:0007669"/>
    <property type="project" value="TreeGrafter"/>
</dbReference>
<sequence>MQPKYCSVCGSTLQDGKACHVCGHILTPDDPPVYEYELHPGNNLFPCWGRCITAKDQSVVSFTWMAFFVVFGVFLGLTAPYVWTHLTPALVIAPCILAVWSAASLLMTQCTDPGIVPRGEQCEILQPDEELMGFAMSNAFSHKKVNVNGVEVTVKYCSTCRTFRAPRVSHCRACNNCVEEFDHHCPATASAQETTGGARVICQRQTALRPSYFFSFVWTMLLLLGTVCAACIWHLIDVSKVKGSNNDKSAFVQAPASVFVAIFTGMFLLSVSSLAFYHLSLVIRNVTTNEDIRSRFTRNPHARNCWLNVCSRLCGPRMPSRLFLRRRLDPSLAPFNRPFLPPPQPNTQSTVAAAPAHGFTLHDPPISNPANTTTTTTNNTDGSIVSSLRSHTTATSPTPSTPLQAGIAHPHPRHVDVSPAPQGTHAHVSGQAGELLASIPSVGEAITLSEHDDDDDDDDDVRNDGEEKGKVDAERRRQLEATQQQAMGRVHSTHSASSPATGTPSLRPATSSATGGVVDSSYSNGGAVVAVVDDVRSDDEDVSSPLLLEHPDDAA</sequence>
<keyword evidence="8 10" id="KW-0012">Acyltransferase</keyword>
<dbReference type="eggNOG" id="KOG1311">
    <property type="taxonomic scope" value="Eukaryota"/>
</dbReference>
<feature type="compositionally biased region" description="Acidic residues" evidence="11">
    <location>
        <begin position="451"/>
        <end position="461"/>
    </location>
</feature>
<comment type="catalytic activity">
    <reaction evidence="9 10">
        <text>L-cysteinyl-[protein] + hexadecanoyl-CoA = S-hexadecanoyl-L-cysteinyl-[protein] + CoA</text>
        <dbReference type="Rhea" id="RHEA:36683"/>
        <dbReference type="Rhea" id="RHEA-COMP:10131"/>
        <dbReference type="Rhea" id="RHEA-COMP:11032"/>
        <dbReference type="ChEBI" id="CHEBI:29950"/>
        <dbReference type="ChEBI" id="CHEBI:57287"/>
        <dbReference type="ChEBI" id="CHEBI:57379"/>
        <dbReference type="ChEBI" id="CHEBI:74151"/>
        <dbReference type="EC" id="2.3.1.225"/>
    </reaction>
</comment>
<keyword evidence="2 10" id="KW-0808">Transferase</keyword>
<comment type="subcellular location">
    <subcellularLocation>
        <location evidence="1">Endomembrane system</location>
        <topology evidence="1">Multi-pass membrane protein</topology>
    </subcellularLocation>
</comment>
<dbReference type="EMBL" id="GL832971">
    <property type="protein sequence ID" value="EGD75165.1"/>
    <property type="molecule type" value="Genomic_DNA"/>
</dbReference>
<comment type="domain">
    <text evidence="10">The DHHC domain is required for palmitoyltransferase activity.</text>
</comment>
<dbReference type="InParanoid" id="F2UEW5"/>
<evidence type="ECO:0000259" key="12">
    <source>
        <dbReference type="Pfam" id="PF01529"/>
    </source>
</evidence>
<feature type="transmembrane region" description="Helical" evidence="10">
    <location>
        <begin position="213"/>
        <end position="236"/>
    </location>
</feature>
<name>F2UEW5_SALR5</name>
<keyword evidence="3 10" id="KW-0812">Transmembrane</keyword>
<feature type="region of interest" description="Disordered" evidence="11">
    <location>
        <begin position="448"/>
        <end position="555"/>
    </location>
</feature>
<keyword evidence="5 10" id="KW-0472">Membrane</keyword>
<evidence type="ECO:0000256" key="2">
    <source>
        <dbReference type="ARBA" id="ARBA00022679"/>
    </source>
</evidence>
<organism evidence="14">
    <name type="scientific">Salpingoeca rosetta (strain ATCC 50818 / BSB-021)</name>
    <dbReference type="NCBI Taxonomy" id="946362"/>
    <lineage>
        <taxon>Eukaryota</taxon>
        <taxon>Choanoflagellata</taxon>
        <taxon>Craspedida</taxon>
        <taxon>Salpingoecidae</taxon>
        <taxon>Salpingoeca</taxon>
    </lineage>
</organism>
<evidence type="ECO:0000256" key="1">
    <source>
        <dbReference type="ARBA" id="ARBA00004127"/>
    </source>
</evidence>
<dbReference type="KEGG" id="sre:PTSG_06818"/>
<evidence type="ECO:0000256" key="6">
    <source>
        <dbReference type="ARBA" id="ARBA00023139"/>
    </source>
</evidence>
<dbReference type="GeneID" id="16072778"/>
<evidence type="ECO:0000256" key="5">
    <source>
        <dbReference type="ARBA" id="ARBA00023136"/>
    </source>
</evidence>
<comment type="similarity">
    <text evidence="10">Belongs to the DHHC palmitoyltransferase family.</text>
</comment>
<dbReference type="EC" id="2.3.1.225" evidence="10"/>
<keyword evidence="7" id="KW-0449">Lipoprotein</keyword>
<dbReference type="Pfam" id="PF01529">
    <property type="entry name" value="DHHC"/>
    <property type="match status" value="2"/>
</dbReference>
<dbReference type="GO" id="GO:0019706">
    <property type="term" value="F:protein-cysteine S-palmitoyltransferase activity"/>
    <property type="evidence" value="ECO:0007669"/>
    <property type="project" value="UniProtKB-EC"/>
</dbReference>
<feature type="region of interest" description="Disordered" evidence="11">
    <location>
        <begin position="358"/>
        <end position="428"/>
    </location>
</feature>
<evidence type="ECO:0000256" key="11">
    <source>
        <dbReference type="SAM" id="MobiDB-lite"/>
    </source>
</evidence>
<feature type="transmembrane region" description="Helical" evidence="10">
    <location>
        <begin position="89"/>
        <end position="108"/>
    </location>
</feature>
<feature type="compositionally biased region" description="Basic and acidic residues" evidence="11">
    <location>
        <begin position="462"/>
        <end position="479"/>
    </location>
</feature>
<keyword evidence="6" id="KW-0564">Palmitate</keyword>
<dbReference type="GO" id="GO:0005783">
    <property type="term" value="C:endoplasmic reticulum"/>
    <property type="evidence" value="ECO:0007669"/>
    <property type="project" value="TreeGrafter"/>
</dbReference>
<feature type="domain" description="Palmitoyltransferase DHHC" evidence="12">
    <location>
        <begin position="155"/>
        <end position="189"/>
    </location>
</feature>
<dbReference type="AlphaFoldDB" id="F2UEW5"/>
<dbReference type="RefSeq" id="XP_004992218.1">
    <property type="nucleotide sequence ID" value="XM_004992161.1"/>
</dbReference>
<keyword evidence="14" id="KW-1185">Reference proteome</keyword>
<dbReference type="GO" id="GO:0006612">
    <property type="term" value="P:protein targeting to membrane"/>
    <property type="evidence" value="ECO:0007669"/>
    <property type="project" value="TreeGrafter"/>
</dbReference>
<reference evidence="13" key="1">
    <citation type="submission" date="2009-08" db="EMBL/GenBank/DDBJ databases">
        <title>Annotation of Salpingoeca rosetta.</title>
        <authorList>
            <consortium name="The Broad Institute Genome Sequencing Platform"/>
            <person name="Russ C."/>
            <person name="Cuomo C."/>
            <person name="Burger G."/>
            <person name="Gray M.W."/>
            <person name="Holland P.W.H."/>
            <person name="King N."/>
            <person name="Lang F.B.F."/>
            <person name="Roger A.J."/>
            <person name="Ruiz-Trillo I."/>
            <person name="Young S.K."/>
            <person name="Zeng Q."/>
            <person name="Gargeya S."/>
            <person name="Alvarado L."/>
            <person name="Berlin A."/>
            <person name="Chapman S.B."/>
            <person name="Chen Z."/>
            <person name="Freedman E."/>
            <person name="Gellesch M."/>
            <person name="Goldberg J."/>
            <person name="Griggs A."/>
            <person name="Gujja S."/>
            <person name="Heilman E."/>
            <person name="Heiman D."/>
            <person name="Howarth C."/>
            <person name="Mehta T."/>
            <person name="Neiman D."/>
            <person name="Pearson M."/>
            <person name="Roberts A."/>
            <person name="Saif S."/>
            <person name="Shea T."/>
            <person name="Shenoy N."/>
            <person name="Sisk P."/>
            <person name="Stolte C."/>
            <person name="Sykes S."/>
            <person name="White J."/>
            <person name="Yandava C."/>
            <person name="Haas B."/>
            <person name="Nusbaum C."/>
            <person name="Birren B."/>
        </authorList>
    </citation>
    <scope>NUCLEOTIDE SEQUENCE [LARGE SCALE GENOMIC DNA]</scope>
    <source>
        <strain evidence="13">ATCC 50818</strain>
    </source>
</reference>
<dbReference type="InterPro" id="IPR001594">
    <property type="entry name" value="Palmitoyltrfase_DHHC"/>
</dbReference>
<evidence type="ECO:0000256" key="9">
    <source>
        <dbReference type="ARBA" id="ARBA00048048"/>
    </source>
</evidence>
<gene>
    <name evidence="13" type="ORF">PTSG_06818</name>
</gene>
<dbReference type="InterPro" id="IPR039859">
    <property type="entry name" value="PFA4/ZDH16/20/ERF2-like"/>
</dbReference>
<evidence type="ECO:0000256" key="3">
    <source>
        <dbReference type="ARBA" id="ARBA00022692"/>
    </source>
</evidence>
<dbReference type="FunCoup" id="F2UEW5">
    <property type="interactions" value="839"/>
</dbReference>
<dbReference type="OrthoDB" id="4096362at2759"/>
<feature type="domain" description="Palmitoyltransferase DHHC" evidence="12">
    <location>
        <begin position="211"/>
        <end position="293"/>
    </location>
</feature>